<dbReference type="Pfam" id="PF13637">
    <property type="entry name" value="Ank_4"/>
    <property type="match status" value="1"/>
</dbReference>
<sequence length="78" mass="9128">MCSRLSRKQRKKDELEKKLYFAISDNNVEALESLIKNGINVDTTFYGTNQLQKTAMHLCCEEGPPRMCEVTVRCWCFY</sequence>
<dbReference type="Gene3D" id="1.25.40.20">
    <property type="entry name" value="Ankyrin repeat-containing domain"/>
    <property type="match status" value="1"/>
</dbReference>
<dbReference type="SUPFAM" id="SSF48403">
    <property type="entry name" value="Ankyrin repeat"/>
    <property type="match status" value="1"/>
</dbReference>
<dbReference type="InterPro" id="IPR002110">
    <property type="entry name" value="Ankyrin_rpt"/>
</dbReference>
<dbReference type="AlphaFoldDB" id="A0AAD9IVK0"/>
<proteinExistence type="predicted"/>
<evidence type="ECO:0000313" key="2">
    <source>
        <dbReference type="Proteomes" id="UP001208570"/>
    </source>
</evidence>
<gene>
    <name evidence="1" type="ORF">LSH36_1049g00092</name>
</gene>
<organism evidence="1 2">
    <name type="scientific">Paralvinella palmiformis</name>
    <dbReference type="NCBI Taxonomy" id="53620"/>
    <lineage>
        <taxon>Eukaryota</taxon>
        <taxon>Metazoa</taxon>
        <taxon>Spiralia</taxon>
        <taxon>Lophotrochozoa</taxon>
        <taxon>Annelida</taxon>
        <taxon>Polychaeta</taxon>
        <taxon>Sedentaria</taxon>
        <taxon>Canalipalpata</taxon>
        <taxon>Terebellida</taxon>
        <taxon>Terebelliformia</taxon>
        <taxon>Alvinellidae</taxon>
        <taxon>Paralvinella</taxon>
    </lineage>
</organism>
<reference evidence="1" key="1">
    <citation type="journal article" date="2023" name="Mol. Biol. Evol.">
        <title>Third-Generation Sequencing Reveals the Adaptive Role of the Epigenome in Three Deep-Sea Polychaetes.</title>
        <authorList>
            <person name="Perez M."/>
            <person name="Aroh O."/>
            <person name="Sun Y."/>
            <person name="Lan Y."/>
            <person name="Juniper S.K."/>
            <person name="Young C.R."/>
            <person name="Angers B."/>
            <person name="Qian P.Y."/>
        </authorList>
    </citation>
    <scope>NUCLEOTIDE SEQUENCE</scope>
    <source>
        <strain evidence="1">P08H-3</strain>
    </source>
</reference>
<protein>
    <submittedName>
        <fullName evidence="1">Uncharacterized protein</fullName>
    </submittedName>
</protein>
<dbReference type="Proteomes" id="UP001208570">
    <property type="component" value="Unassembled WGS sequence"/>
</dbReference>
<dbReference type="InterPro" id="IPR036770">
    <property type="entry name" value="Ankyrin_rpt-contain_sf"/>
</dbReference>
<dbReference type="EMBL" id="JAODUP010001049">
    <property type="protein sequence ID" value="KAK2141747.1"/>
    <property type="molecule type" value="Genomic_DNA"/>
</dbReference>
<comment type="caution">
    <text evidence="1">The sequence shown here is derived from an EMBL/GenBank/DDBJ whole genome shotgun (WGS) entry which is preliminary data.</text>
</comment>
<accession>A0AAD9IVK0</accession>
<evidence type="ECO:0000313" key="1">
    <source>
        <dbReference type="EMBL" id="KAK2141747.1"/>
    </source>
</evidence>
<name>A0AAD9IVK0_9ANNE</name>
<keyword evidence="2" id="KW-1185">Reference proteome</keyword>